<feature type="domain" description="TonB-dependent receptor plug" evidence="2">
    <location>
        <begin position="216"/>
        <end position="319"/>
    </location>
</feature>
<dbReference type="Proteomes" id="UP001172083">
    <property type="component" value="Unassembled WGS sequence"/>
</dbReference>
<name>A0ABT8KYE9_9BACT</name>
<dbReference type="SUPFAM" id="SSF56935">
    <property type="entry name" value="Porins"/>
    <property type="match status" value="1"/>
</dbReference>
<proteinExistence type="inferred from homology"/>
<keyword evidence="4" id="KW-1185">Reference proteome</keyword>
<sequence length="1126" mass="125191">MSKYAIYGLIIQTILSSVLIASDGEAQSQLPMDKIYLSLDLHNQTLRSAFRQITKQSDLKFAYEEGKVGLNKKVDQETSGKSLREVLQGISTSNRLSFKRIGNQIFVSKPKGTQFIHEIIAKVTVTGKVSDENGEALPGVSILEKGTSNGTITDASGIFQLDVVDDNAILIFSFVGYLPQEIPVNGKSELNIEMSPDIQALEDIIVVGYGEQRKISFTGAQSSIPARELDHPVANISTMLAGRLAGITGVQRSGEPGYDGADIWIRGISTMSGGSNPLVLVDGVERSMNNIEPQDIESFTILKDASATAVYGVRGANGVILINTKKGKEGKPKVVFDYNQGITMFTKTPELLGGVDYMKLSNEALTTRGEAPRYSQEVIERTESKYDPFVYPDVNWMEEVFRDHGNNRQASLNVNGGSATSKYYVSLGYYDETGLYNTDALAQYNSSARFTRYNVTTNINMNLTPTTKVDLGIQGYLADGNYPGESANTIFNGALEVSPVEYPVMYPGGYVPGRSPNGGMRNPYADATLRGYQNHNRNQLYSNLRVTQDLSGFTEGLSVTTMFAFDVYNEHRIQRRKREDTWIVDVNNPRNPDGTLNLGTVPTFQGQNFLSYSRSNGGNRRFYMETSLNYDRAFDRHRVGGLLLFNRSDYLNAFAGDFTESIPYRNQGLAGRITYSYDDRYFIEFNAGYNGSENFAPSKRYGFFPAFGFGWAISNEKFFEPLTNVIDFLKVRYTDGKVGSASGAGRFAFIGEVIRSGDSGYTYGKNRIRYDGIFEDSYAVDVTWAEARKQDLGIEINMFNYSLGIIVDVFKEYTEGAFLGRADIPNYVGLSTNPFGNIGIVENKGFDGSINFNKSFKDLVVGFRGTFSYNRNKILENGQPEQLYEWLERRGDPVLARYGFIAERLFTFEDDTDGDGYITTTDGEFAEQFGQIMPGDIKYKDLNEDGRIDAFDQIQIGQGDVPALTYGFGVSLGYRNLDMSLFFQGQAEADIILSGTGIIPFRGDGGGANLYKVALDRWTGENPNPEAMYPRLSYGSAAVGQNNNTQTSTWWLRDIDFLRLKTAEIGYTLPSHIAGYLKMKNARVYMRGVNLLTFSKFDIWDPELLTSNGARYPNSTIFSLGVNIEF</sequence>
<gene>
    <name evidence="3" type="ORF">QQ020_00315</name>
</gene>
<dbReference type="NCBIfam" id="TIGR04057">
    <property type="entry name" value="SusC_RagA_signa"/>
    <property type="match status" value="1"/>
</dbReference>
<comment type="similarity">
    <text evidence="1">Belongs to the TonB-dependent receptor family.</text>
</comment>
<evidence type="ECO:0000259" key="2">
    <source>
        <dbReference type="Pfam" id="PF07715"/>
    </source>
</evidence>
<dbReference type="InterPro" id="IPR012910">
    <property type="entry name" value="Plug_dom"/>
</dbReference>
<dbReference type="EMBL" id="JAUJEB010000001">
    <property type="protein sequence ID" value="MDN5210458.1"/>
    <property type="molecule type" value="Genomic_DNA"/>
</dbReference>
<protein>
    <submittedName>
        <fullName evidence="3">TonB-dependent receptor</fullName>
    </submittedName>
</protein>
<organism evidence="3 4">
    <name type="scientific">Agaribacillus aureus</name>
    <dbReference type="NCBI Taxonomy" id="3051825"/>
    <lineage>
        <taxon>Bacteria</taxon>
        <taxon>Pseudomonadati</taxon>
        <taxon>Bacteroidota</taxon>
        <taxon>Cytophagia</taxon>
        <taxon>Cytophagales</taxon>
        <taxon>Splendidivirgaceae</taxon>
        <taxon>Agaribacillus</taxon>
    </lineage>
</organism>
<comment type="subcellular location">
    <subcellularLocation>
        <location evidence="1">Cell outer membrane</location>
        <topology evidence="1">Multi-pass membrane protein</topology>
    </subcellularLocation>
</comment>
<keyword evidence="1" id="KW-1134">Transmembrane beta strand</keyword>
<evidence type="ECO:0000313" key="3">
    <source>
        <dbReference type="EMBL" id="MDN5210458.1"/>
    </source>
</evidence>
<dbReference type="SUPFAM" id="SSF49464">
    <property type="entry name" value="Carboxypeptidase regulatory domain-like"/>
    <property type="match status" value="1"/>
</dbReference>
<keyword evidence="1" id="KW-0472">Membrane</keyword>
<dbReference type="PROSITE" id="PS52016">
    <property type="entry name" value="TONB_DEPENDENT_REC_3"/>
    <property type="match status" value="1"/>
</dbReference>
<accession>A0ABT8KYE9</accession>
<reference evidence="3" key="1">
    <citation type="submission" date="2023-06" db="EMBL/GenBank/DDBJ databases">
        <title>Genomic of Agaribacillus aureum.</title>
        <authorList>
            <person name="Wang G."/>
        </authorList>
    </citation>
    <scope>NUCLEOTIDE SEQUENCE</scope>
    <source>
        <strain evidence="3">BMA12</strain>
    </source>
</reference>
<dbReference type="InterPro" id="IPR039426">
    <property type="entry name" value="TonB-dep_rcpt-like"/>
</dbReference>
<evidence type="ECO:0000256" key="1">
    <source>
        <dbReference type="PROSITE-ProRule" id="PRU01360"/>
    </source>
</evidence>
<evidence type="ECO:0000313" key="4">
    <source>
        <dbReference type="Proteomes" id="UP001172083"/>
    </source>
</evidence>
<dbReference type="InterPro" id="IPR023996">
    <property type="entry name" value="TonB-dep_OMP_SusC/RagA"/>
</dbReference>
<keyword evidence="1" id="KW-0812">Transmembrane</keyword>
<dbReference type="Pfam" id="PF07715">
    <property type="entry name" value="Plug"/>
    <property type="match status" value="1"/>
</dbReference>
<dbReference type="RefSeq" id="WP_346755802.1">
    <property type="nucleotide sequence ID" value="NZ_JAUJEB010000001.1"/>
</dbReference>
<dbReference type="Pfam" id="PF13715">
    <property type="entry name" value="CarbopepD_reg_2"/>
    <property type="match status" value="1"/>
</dbReference>
<dbReference type="InterPro" id="IPR023997">
    <property type="entry name" value="TonB-dep_OMP_SusC/RagA_CS"/>
</dbReference>
<comment type="caution">
    <text evidence="3">The sequence shown here is derived from an EMBL/GenBank/DDBJ whole genome shotgun (WGS) entry which is preliminary data.</text>
</comment>
<dbReference type="NCBIfam" id="TIGR04056">
    <property type="entry name" value="OMP_RagA_SusC"/>
    <property type="match status" value="1"/>
</dbReference>
<dbReference type="InterPro" id="IPR037066">
    <property type="entry name" value="Plug_dom_sf"/>
</dbReference>
<dbReference type="InterPro" id="IPR008969">
    <property type="entry name" value="CarboxyPept-like_regulatory"/>
</dbReference>
<dbReference type="Gene3D" id="3.55.50.30">
    <property type="match status" value="1"/>
</dbReference>
<keyword evidence="3" id="KW-0675">Receptor</keyword>
<keyword evidence="1" id="KW-0813">Transport</keyword>
<dbReference type="Gene3D" id="2.170.130.10">
    <property type="entry name" value="TonB-dependent receptor, plug domain"/>
    <property type="match status" value="1"/>
</dbReference>
<keyword evidence="1" id="KW-0998">Cell outer membrane</keyword>
<dbReference type="Gene3D" id="2.60.40.1120">
    <property type="entry name" value="Carboxypeptidase-like, regulatory domain"/>
    <property type="match status" value="1"/>
</dbReference>